<sequence length="252" mass="28289">MQAIRFIFQLFFIELILYHAVLFSLGESYKNCESYCPFGAVETFALFAQSGKFPCAVNELNYSIFAGVLLLTVFFKRAFCSWICPLGAVNELITRVRSYFIKYKPLAENIMKTLYSVKYILLAVILIATYRNYDLVFRPYCPYFTAFGLHGHTTVVLSYFILANALLATLFIKMGFCRTLCPFGAFLNVFNMKTVFKIYRDEGACVKCKLCDGACLAEIKVSESAKIENAGCTMCLSCVSACARNGALKVGL</sequence>
<evidence type="ECO:0000256" key="7">
    <source>
        <dbReference type="SAM" id="Phobius"/>
    </source>
</evidence>
<accession>A0A1F7WL45</accession>
<dbReference type="PANTHER" id="PTHR30176:SF3">
    <property type="entry name" value="FERREDOXIN-TYPE PROTEIN NAPH"/>
    <property type="match status" value="1"/>
</dbReference>
<keyword evidence="7" id="KW-0472">Membrane</keyword>
<evidence type="ECO:0000256" key="5">
    <source>
        <dbReference type="ARBA" id="ARBA00023004"/>
    </source>
</evidence>
<dbReference type="GO" id="GO:0005886">
    <property type="term" value="C:plasma membrane"/>
    <property type="evidence" value="ECO:0007669"/>
    <property type="project" value="TreeGrafter"/>
</dbReference>
<dbReference type="GO" id="GO:0046872">
    <property type="term" value="F:metal ion binding"/>
    <property type="evidence" value="ECO:0007669"/>
    <property type="project" value="UniProtKB-KW"/>
</dbReference>
<dbReference type="InterPro" id="IPR017896">
    <property type="entry name" value="4Fe4S_Fe-S-bd"/>
</dbReference>
<keyword evidence="1" id="KW-0813">Transport</keyword>
<comment type="caution">
    <text evidence="9">The sequence shown here is derived from an EMBL/GenBank/DDBJ whole genome shotgun (WGS) entry which is preliminary data.</text>
</comment>
<keyword evidence="2" id="KW-0004">4Fe-4S</keyword>
<evidence type="ECO:0000259" key="8">
    <source>
        <dbReference type="Pfam" id="PF12801"/>
    </source>
</evidence>
<keyword evidence="5" id="KW-0408">Iron</keyword>
<dbReference type="GO" id="GO:0051539">
    <property type="term" value="F:4 iron, 4 sulfur cluster binding"/>
    <property type="evidence" value="ECO:0007669"/>
    <property type="project" value="UniProtKB-KW"/>
</dbReference>
<feature type="domain" description="4Fe-4S ferredoxin-type" evidence="8">
    <location>
        <begin position="158"/>
        <end position="195"/>
    </location>
</feature>
<dbReference type="EMBL" id="MGFH01000202">
    <property type="protein sequence ID" value="OGM02735.1"/>
    <property type="molecule type" value="Genomic_DNA"/>
</dbReference>
<evidence type="ECO:0000313" key="9">
    <source>
        <dbReference type="EMBL" id="OGM02735.1"/>
    </source>
</evidence>
<protein>
    <recommendedName>
        <fullName evidence="8">4Fe-4S ferredoxin-type domain-containing protein</fullName>
    </recommendedName>
</protein>
<feature type="transmembrane region" description="Helical" evidence="7">
    <location>
        <begin position="64"/>
        <end position="93"/>
    </location>
</feature>
<feature type="domain" description="4Fe-4S ferredoxin-type" evidence="8">
    <location>
        <begin position="62"/>
        <end position="97"/>
    </location>
</feature>
<evidence type="ECO:0000256" key="2">
    <source>
        <dbReference type="ARBA" id="ARBA00022485"/>
    </source>
</evidence>
<keyword evidence="4" id="KW-0249">Electron transport</keyword>
<proteinExistence type="predicted"/>
<evidence type="ECO:0000256" key="3">
    <source>
        <dbReference type="ARBA" id="ARBA00022723"/>
    </source>
</evidence>
<feature type="transmembrane region" description="Helical" evidence="7">
    <location>
        <begin position="114"/>
        <end position="133"/>
    </location>
</feature>
<dbReference type="AlphaFoldDB" id="A0A1F7WL45"/>
<evidence type="ECO:0000256" key="6">
    <source>
        <dbReference type="ARBA" id="ARBA00023014"/>
    </source>
</evidence>
<keyword evidence="7" id="KW-0812">Transmembrane</keyword>
<reference evidence="9 10" key="1">
    <citation type="journal article" date="2016" name="Nat. Commun.">
        <title>Thousands of microbial genomes shed light on interconnected biogeochemical processes in an aquifer system.</title>
        <authorList>
            <person name="Anantharaman K."/>
            <person name="Brown C.T."/>
            <person name="Hug L.A."/>
            <person name="Sharon I."/>
            <person name="Castelle C.J."/>
            <person name="Probst A.J."/>
            <person name="Thomas B.C."/>
            <person name="Singh A."/>
            <person name="Wilkins M.J."/>
            <person name="Karaoz U."/>
            <person name="Brodie E.L."/>
            <person name="Williams K.H."/>
            <person name="Hubbard S.S."/>
            <person name="Banfield J.F."/>
        </authorList>
    </citation>
    <scope>NUCLEOTIDE SEQUENCE [LARGE SCALE GENOMIC DNA]</scope>
</reference>
<dbReference type="Pfam" id="PF12801">
    <property type="entry name" value="Fer4_5"/>
    <property type="match status" value="2"/>
</dbReference>
<keyword evidence="7" id="KW-1133">Transmembrane helix</keyword>
<keyword evidence="3" id="KW-0479">Metal-binding</keyword>
<dbReference type="STRING" id="1817813.A2008_06450"/>
<keyword evidence="6" id="KW-0411">Iron-sulfur</keyword>
<feature type="transmembrane region" description="Helical" evidence="7">
    <location>
        <begin position="153"/>
        <end position="172"/>
    </location>
</feature>
<evidence type="ECO:0000256" key="1">
    <source>
        <dbReference type="ARBA" id="ARBA00022448"/>
    </source>
</evidence>
<evidence type="ECO:0000256" key="4">
    <source>
        <dbReference type="ARBA" id="ARBA00022982"/>
    </source>
</evidence>
<name>A0A1F7WL45_9BACT</name>
<gene>
    <name evidence="9" type="ORF">A2008_06450</name>
</gene>
<dbReference type="PANTHER" id="PTHR30176">
    <property type="entry name" value="FERREDOXIN-TYPE PROTEIN NAPH"/>
    <property type="match status" value="1"/>
</dbReference>
<evidence type="ECO:0000313" key="10">
    <source>
        <dbReference type="Proteomes" id="UP000178735"/>
    </source>
</evidence>
<organism evidence="9 10">
    <name type="scientific">Candidatus Wallbacteria bacterium GWC2_49_35</name>
    <dbReference type="NCBI Taxonomy" id="1817813"/>
    <lineage>
        <taxon>Bacteria</taxon>
        <taxon>Candidatus Walliibacteriota</taxon>
    </lineage>
</organism>
<feature type="transmembrane region" description="Helical" evidence="7">
    <location>
        <begin position="7"/>
        <end position="25"/>
    </location>
</feature>
<dbReference type="Proteomes" id="UP000178735">
    <property type="component" value="Unassembled WGS sequence"/>
</dbReference>
<dbReference type="SUPFAM" id="SSF54862">
    <property type="entry name" value="4Fe-4S ferredoxins"/>
    <property type="match status" value="1"/>
</dbReference>
<dbReference type="InterPro" id="IPR051684">
    <property type="entry name" value="Electron_Trans/Redox"/>
</dbReference>